<accession>A0A5D6VYZ4</accession>
<dbReference type="OrthoDB" id="9810305at2"/>
<dbReference type="InterPro" id="IPR043128">
    <property type="entry name" value="Rev_trsase/Diguanyl_cyclase"/>
</dbReference>
<keyword evidence="2" id="KW-0732">Signal</keyword>
<dbReference type="PROSITE" id="PS50887">
    <property type="entry name" value="GGDEF"/>
    <property type="match status" value="1"/>
</dbReference>
<dbReference type="FunFam" id="3.30.70.270:FF:000001">
    <property type="entry name" value="Diguanylate cyclase domain protein"/>
    <property type="match status" value="1"/>
</dbReference>
<dbReference type="SMART" id="SM00267">
    <property type="entry name" value="GGDEF"/>
    <property type="match status" value="1"/>
</dbReference>
<evidence type="ECO:0000256" key="2">
    <source>
        <dbReference type="SAM" id="SignalP"/>
    </source>
</evidence>
<evidence type="ECO:0000313" key="5">
    <source>
        <dbReference type="Proteomes" id="UP000323646"/>
    </source>
</evidence>
<keyword evidence="5" id="KW-1185">Reference proteome</keyword>
<sequence>MIKRIISILLLFCLLLSTTATATAPKLRIGYIEPDQSILSSIYMRNYYASYLDELAKHAGWNYDLIDVSINDSQTMLTNGTIDLLLSVENPYTDTPSGKFAFSKEFFGFDIESLYTRAGDKRFNAHDLSTIMGAKVGLIKNRHANTQFMTFQHDNELSFDLRYFDNQDELIQALVDQEIDLAVDTATNCKPGEQFLLAFARIPVRVASRLEDSAHLREFETAMNNLRVENPSFEPNLKKQLTQRIDHQLTHYTPAESRFIEAAEPLRIVIFGGSAPYIELDDSTGIASGIYADLLNLISRNSGLRFSYVHVKTYDEAIAALENGDADIMMDIYTNRPDEIPFTYTNSFFTVPYTLIGAFEAKSPTTTGKSRVIMSQPMPSLVYFLQQEYPDWEINTTAKSSNDSLNMVARGDADFALINNINLETERNLILHPDLTIVPGINVQVPMALAIADGKPRILKTILNKAIIQIDPQDLVRIMQQHTVATKPNLSISHLLAFYPIQIGLAIGLFLLLLAGGAFLWHYGRKLKHQRTLLEEKNQALQTTINTLAEVNRSRDNYKTLAETDALTGLLNKAAIEKTGQEILAKPPAPERCHALFIIDLDHFKEANDTMGHQKGDDILRRFALCLMHIVRANDAIGRFGGDEFILILENLPRPAAIAIATRINTAARNLELNEEGKPALSASIGIALSPAHGTTYADLLHNADQALYQTKENGRDNWTLAFYKNKQ</sequence>
<dbReference type="SMART" id="SM00062">
    <property type="entry name" value="PBPb"/>
    <property type="match status" value="1"/>
</dbReference>
<protein>
    <submittedName>
        <fullName evidence="4">Diguanylate cyclase</fullName>
    </submittedName>
</protein>
<gene>
    <name evidence="4" type="ORF">FZ040_11230</name>
</gene>
<feature type="signal peptide" evidence="2">
    <location>
        <begin position="1"/>
        <end position="22"/>
    </location>
</feature>
<dbReference type="PANTHER" id="PTHR45138:SF9">
    <property type="entry name" value="DIGUANYLATE CYCLASE DGCM-RELATED"/>
    <property type="match status" value="1"/>
</dbReference>
<dbReference type="InterPro" id="IPR001638">
    <property type="entry name" value="Solute-binding_3/MltF_N"/>
</dbReference>
<dbReference type="SUPFAM" id="SSF55073">
    <property type="entry name" value="Nucleotide cyclase"/>
    <property type="match status" value="1"/>
</dbReference>
<dbReference type="InterPro" id="IPR029787">
    <property type="entry name" value="Nucleotide_cyclase"/>
</dbReference>
<dbReference type="SUPFAM" id="SSF53850">
    <property type="entry name" value="Periplasmic binding protein-like II"/>
    <property type="match status" value="2"/>
</dbReference>
<name>A0A5D6VYZ4_9FIRM</name>
<dbReference type="Gene3D" id="3.30.70.270">
    <property type="match status" value="1"/>
</dbReference>
<proteinExistence type="predicted"/>
<keyword evidence="1" id="KW-1133">Transmembrane helix</keyword>
<dbReference type="InterPro" id="IPR050469">
    <property type="entry name" value="Diguanylate_Cyclase"/>
</dbReference>
<keyword evidence="1" id="KW-0812">Transmembrane</keyword>
<feature type="domain" description="GGDEF" evidence="3">
    <location>
        <begin position="592"/>
        <end position="724"/>
    </location>
</feature>
<evidence type="ECO:0000256" key="1">
    <source>
        <dbReference type="SAM" id="Phobius"/>
    </source>
</evidence>
<dbReference type="PANTHER" id="PTHR45138">
    <property type="entry name" value="REGULATORY COMPONENTS OF SENSORY TRANSDUCTION SYSTEM"/>
    <property type="match status" value="1"/>
</dbReference>
<comment type="caution">
    <text evidence="4">The sequence shown here is derived from an EMBL/GenBank/DDBJ whole genome shotgun (WGS) entry which is preliminary data.</text>
</comment>
<feature type="chain" id="PRO_5022944622" evidence="2">
    <location>
        <begin position="23"/>
        <end position="728"/>
    </location>
</feature>
<evidence type="ECO:0000313" key="4">
    <source>
        <dbReference type="EMBL" id="TYZ20770.1"/>
    </source>
</evidence>
<dbReference type="Pfam" id="PF00990">
    <property type="entry name" value="GGDEF"/>
    <property type="match status" value="1"/>
</dbReference>
<keyword evidence="1" id="KW-0472">Membrane</keyword>
<dbReference type="NCBIfam" id="TIGR00254">
    <property type="entry name" value="GGDEF"/>
    <property type="match status" value="1"/>
</dbReference>
<dbReference type="GO" id="GO:0052621">
    <property type="term" value="F:diguanylate cyclase activity"/>
    <property type="evidence" value="ECO:0007669"/>
    <property type="project" value="TreeGrafter"/>
</dbReference>
<reference evidence="4 5" key="1">
    <citation type="submission" date="2019-08" db="EMBL/GenBank/DDBJ databases">
        <title>Selenomonas sp. mPRGC5 and Selenomonas sp. mPRGC8 isolated from ruminal fluid of dairy goat (Capra hircus).</title>
        <authorList>
            <person name="Poothong S."/>
            <person name="Nuengjamnong C."/>
            <person name="Tanasupawat S."/>
        </authorList>
    </citation>
    <scope>NUCLEOTIDE SEQUENCE [LARGE SCALE GENOMIC DNA]</scope>
    <source>
        <strain evidence="5">mPRGC5</strain>
    </source>
</reference>
<dbReference type="RefSeq" id="WP_149172065.1">
    <property type="nucleotide sequence ID" value="NZ_VTOY01000012.1"/>
</dbReference>
<dbReference type="Gene3D" id="3.40.190.10">
    <property type="entry name" value="Periplasmic binding protein-like II"/>
    <property type="match status" value="4"/>
</dbReference>
<feature type="transmembrane region" description="Helical" evidence="1">
    <location>
        <begin position="497"/>
        <end position="521"/>
    </location>
</feature>
<dbReference type="CDD" id="cd01949">
    <property type="entry name" value="GGDEF"/>
    <property type="match status" value="1"/>
</dbReference>
<dbReference type="InterPro" id="IPR000160">
    <property type="entry name" value="GGDEF_dom"/>
</dbReference>
<evidence type="ECO:0000259" key="3">
    <source>
        <dbReference type="PROSITE" id="PS50887"/>
    </source>
</evidence>
<dbReference type="EMBL" id="VTOY01000012">
    <property type="protein sequence ID" value="TYZ20770.1"/>
    <property type="molecule type" value="Genomic_DNA"/>
</dbReference>
<dbReference type="Proteomes" id="UP000323646">
    <property type="component" value="Unassembled WGS sequence"/>
</dbReference>
<organism evidence="4 5">
    <name type="scientific">Selenomonas ruminis</name>
    <dbReference type="NCBI Taxonomy" id="2593411"/>
    <lineage>
        <taxon>Bacteria</taxon>
        <taxon>Bacillati</taxon>
        <taxon>Bacillota</taxon>
        <taxon>Negativicutes</taxon>
        <taxon>Selenomonadales</taxon>
        <taxon>Selenomonadaceae</taxon>
        <taxon>Selenomonas</taxon>
    </lineage>
</organism>
<dbReference type="AlphaFoldDB" id="A0A5D6VYZ4"/>